<evidence type="ECO:0000256" key="2">
    <source>
        <dbReference type="SAM" id="Phobius"/>
    </source>
</evidence>
<keyword evidence="2" id="KW-0472">Membrane</keyword>
<evidence type="ECO:0000313" key="5">
    <source>
        <dbReference type="Proteomes" id="UP000004508"/>
    </source>
</evidence>
<dbReference type="AlphaFoldDB" id="D6TNP5"/>
<feature type="transmembrane region" description="Helical" evidence="2">
    <location>
        <begin position="155"/>
        <end position="173"/>
    </location>
</feature>
<dbReference type="Proteomes" id="UP000004508">
    <property type="component" value="Unassembled WGS sequence"/>
</dbReference>
<name>D6TNP5_KTERA</name>
<evidence type="ECO:0000313" key="4">
    <source>
        <dbReference type="EMBL" id="EFH87376.1"/>
    </source>
</evidence>
<keyword evidence="5" id="KW-1185">Reference proteome</keyword>
<reference evidence="4 5" key="1">
    <citation type="journal article" date="2011" name="Stand. Genomic Sci.">
        <title>Non-contiguous finished genome sequence and contextual data of the filamentous soil bacterium Ktedonobacter racemifer type strain (SOSP1-21).</title>
        <authorList>
            <person name="Chang Y.J."/>
            <person name="Land M."/>
            <person name="Hauser L."/>
            <person name="Chertkov O."/>
            <person name="Del Rio T.G."/>
            <person name="Nolan M."/>
            <person name="Copeland A."/>
            <person name="Tice H."/>
            <person name="Cheng J.F."/>
            <person name="Lucas S."/>
            <person name="Han C."/>
            <person name="Goodwin L."/>
            <person name="Pitluck S."/>
            <person name="Ivanova N."/>
            <person name="Ovchinikova G."/>
            <person name="Pati A."/>
            <person name="Chen A."/>
            <person name="Palaniappan K."/>
            <person name="Mavromatis K."/>
            <person name="Liolios K."/>
            <person name="Brettin T."/>
            <person name="Fiebig A."/>
            <person name="Rohde M."/>
            <person name="Abt B."/>
            <person name="Goker M."/>
            <person name="Detter J.C."/>
            <person name="Woyke T."/>
            <person name="Bristow J."/>
            <person name="Eisen J.A."/>
            <person name="Markowitz V."/>
            <person name="Hugenholtz P."/>
            <person name="Kyrpides N.C."/>
            <person name="Klenk H.P."/>
            <person name="Lapidus A."/>
        </authorList>
    </citation>
    <scope>NUCLEOTIDE SEQUENCE [LARGE SCALE GENOMIC DNA]</scope>
    <source>
        <strain evidence="5">DSM 44963</strain>
    </source>
</reference>
<protein>
    <recommendedName>
        <fullName evidence="3">Protein-glutamine gamma-glutamyltransferase-like C-terminal domain-containing protein</fullName>
    </recommendedName>
</protein>
<feature type="transmembrane region" description="Helical" evidence="2">
    <location>
        <begin position="41"/>
        <end position="66"/>
    </location>
</feature>
<sequence>MKSVPEPSHGASQTRRTRERGLERLEEENESVEELSLGERFVPFVFAAMEACWIYAIVLVVAVVGIGGHIPLLPLWGLYVPLAVGVWFAQAQSVQAGEEKSEASLLENTPVRVGSMVVLALLVIWGSGYAGTFPLYAVNWILVALNDILLLKPEGFHTVFVLAISAFLFWRGVVITSRRVEPGDVMKSLQIGLGVIVLALLLSSASGGAAGVPLLFLMIVLFLSFSLIAHSLAQASFLRLSHTRGLQGSIAGQERSIFSVVGLICLVMMFLGLILVGFVSTAFLAEVQGPLSAIFDVIANILATIAVVLVSPLFWLLNALHLQTGAPTLNQHKTPQQPPTTRHAQPSPSISPYVFTLDAFLILAIVVLLVVLVWFIWRRISQRGGMVTRRRKALRDERESIWSWELFVRQALLFLRQLWRRFFPRKEEPATGAVQAREEIQGEPAVRTIREIYRALLQWADQRGVRRQQEETPVEFGRRLSTRLADGEQELQVVTDAYLLTRYGGYIPDEQMLGQVQQEWQVFRQKANTVSEG</sequence>
<feature type="transmembrane region" description="Helical" evidence="2">
    <location>
        <begin position="257"/>
        <end position="285"/>
    </location>
</feature>
<dbReference type="InterPro" id="IPR025403">
    <property type="entry name" value="TgpA-like_C"/>
</dbReference>
<proteinExistence type="predicted"/>
<feature type="domain" description="Protein-glutamine gamma-glutamyltransferase-like C-terminal" evidence="3">
    <location>
        <begin position="452"/>
        <end position="521"/>
    </location>
</feature>
<dbReference type="RefSeq" id="WP_007912462.1">
    <property type="nucleotide sequence ID" value="NZ_ADVG01000002.1"/>
</dbReference>
<evidence type="ECO:0000259" key="3">
    <source>
        <dbReference type="Pfam" id="PF13559"/>
    </source>
</evidence>
<feature type="region of interest" description="Disordered" evidence="1">
    <location>
        <begin position="1"/>
        <end position="27"/>
    </location>
</feature>
<feature type="transmembrane region" description="Helical" evidence="2">
    <location>
        <begin position="113"/>
        <end position="143"/>
    </location>
</feature>
<organism evidence="4 5">
    <name type="scientific">Ktedonobacter racemifer DSM 44963</name>
    <dbReference type="NCBI Taxonomy" id="485913"/>
    <lineage>
        <taxon>Bacteria</taxon>
        <taxon>Bacillati</taxon>
        <taxon>Chloroflexota</taxon>
        <taxon>Ktedonobacteria</taxon>
        <taxon>Ktedonobacterales</taxon>
        <taxon>Ktedonobacteraceae</taxon>
        <taxon>Ktedonobacter</taxon>
    </lineage>
</organism>
<dbReference type="Pfam" id="PF13559">
    <property type="entry name" value="DUF4129"/>
    <property type="match status" value="1"/>
</dbReference>
<dbReference type="eggNOG" id="ENOG50330R3">
    <property type="taxonomic scope" value="Bacteria"/>
</dbReference>
<accession>D6TNP5</accession>
<dbReference type="OrthoDB" id="146424at2"/>
<dbReference type="EMBL" id="ADVG01000002">
    <property type="protein sequence ID" value="EFH87376.1"/>
    <property type="molecule type" value="Genomic_DNA"/>
</dbReference>
<feature type="transmembrane region" description="Helical" evidence="2">
    <location>
        <begin position="297"/>
        <end position="317"/>
    </location>
</feature>
<feature type="transmembrane region" description="Helical" evidence="2">
    <location>
        <begin position="185"/>
        <end position="202"/>
    </location>
</feature>
<feature type="region of interest" description="Disordered" evidence="1">
    <location>
        <begin position="328"/>
        <end position="347"/>
    </location>
</feature>
<gene>
    <name evidence="4" type="ORF">Krac_8707</name>
</gene>
<feature type="transmembrane region" description="Helical" evidence="2">
    <location>
        <begin position="359"/>
        <end position="380"/>
    </location>
</feature>
<evidence type="ECO:0000256" key="1">
    <source>
        <dbReference type="SAM" id="MobiDB-lite"/>
    </source>
</evidence>
<feature type="transmembrane region" description="Helical" evidence="2">
    <location>
        <begin position="214"/>
        <end position="237"/>
    </location>
</feature>
<comment type="caution">
    <text evidence="4">The sequence shown here is derived from an EMBL/GenBank/DDBJ whole genome shotgun (WGS) entry which is preliminary data.</text>
</comment>
<dbReference type="InParanoid" id="D6TNP5"/>
<keyword evidence="2" id="KW-0812">Transmembrane</keyword>
<keyword evidence="2" id="KW-1133">Transmembrane helix</keyword>